<evidence type="ECO:0000313" key="2">
    <source>
        <dbReference type="Proteomes" id="UP001054857"/>
    </source>
</evidence>
<keyword evidence="2" id="KW-1185">Reference proteome</keyword>
<reference evidence="1 2" key="1">
    <citation type="journal article" date="2021" name="Sci. Rep.">
        <title>Genome sequencing of the multicellular alga Astrephomene provides insights into convergent evolution of germ-soma differentiation.</title>
        <authorList>
            <person name="Yamashita S."/>
            <person name="Yamamoto K."/>
            <person name="Matsuzaki R."/>
            <person name="Suzuki S."/>
            <person name="Yamaguchi H."/>
            <person name="Hirooka S."/>
            <person name="Minakuchi Y."/>
            <person name="Miyagishima S."/>
            <person name="Kawachi M."/>
            <person name="Toyoda A."/>
            <person name="Nozaki H."/>
        </authorList>
    </citation>
    <scope>NUCLEOTIDE SEQUENCE [LARGE SCALE GENOMIC DNA]</scope>
    <source>
        <strain evidence="1 2">NIES-4017</strain>
    </source>
</reference>
<name>A0AAD3DLD1_9CHLO</name>
<dbReference type="AlphaFoldDB" id="A0AAD3DLD1"/>
<comment type="caution">
    <text evidence="1">The sequence shown here is derived from an EMBL/GenBank/DDBJ whole genome shotgun (WGS) entry which is preliminary data.</text>
</comment>
<organism evidence="1 2">
    <name type="scientific">Astrephomene gubernaculifera</name>
    <dbReference type="NCBI Taxonomy" id="47775"/>
    <lineage>
        <taxon>Eukaryota</taxon>
        <taxon>Viridiplantae</taxon>
        <taxon>Chlorophyta</taxon>
        <taxon>core chlorophytes</taxon>
        <taxon>Chlorophyceae</taxon>
        <taxon>CS clade</taxon>
        <taxon>Chlamydomonadales</taxon>
        <taxon>Astrephomenaceae</taxon>
        <taxon>Astrephomene</taxon>
    </lineage>
</organism>
<feature type="non-terminal residue" evidence="1">
    <location>
        <position position="1"/>
    </location>
</feature>
<evidence type="ECO:0000313" key="1">
    <source>
        <dbReference type="EMBL" id="GFR42001.1"/>
    </source>
</evidence>
<proteinExistence type="predicted"/>
<dbReference type="EMBL" id="BMAR01000002">
    <property type="protein sequence ID" value="GFR42001.1"/>
    <property type="molecule type" value="Genomic_DNA"/>
</dbReference>
<accession>A0AAD3DLD1</accession>
<gene>
    <name evidence="1" type="ORF">Agub_g2815</name>
</gene>
<dbReference type="Proteomes" id="UP001054857">
    <property type="component" value="Unassembled WGS sequence"/>
</dbReference>
<protein>
    <submittedName>
        <fullName evidence="1">Uncharacterized protein</fullName>
    </submittedName>
</protein>
<sequence>SIPLTRRSTIGRWKPSPSQQRLLLGLDPRVAAQRSHDLRLFLPHHLARKLMRDRPGDMLGQPFDVLLARLLALGDVLGTSVQGVMDMATAAPALLGRNPEAVGKVVSELVAAAEQELRAKEPRALILAVLKRQPKLLGRPVGELREIMSLLAEHREASQQAKLLYDKGYDVDLAAGPLGAWLHAGLARALFLKYMHMNSPLGADDLFPYVTPYNARALRADPIMAYVPAIIYSPFHKWLDQVWLERDMLSSSGNSSGGSKARRSKKA</sequence>